<reference evidence="4 5" key="1">
    <citation type="submission" date="2024-06" db="EMBL/GenBank/DDBJ databases">
        <authorList>
            <person name="Chen R.Y."/>
        </authorList>
    </citation>
    <scope>NUCLEOTIDE SEQUENCE [LARGE SCALE GENOMIC DNA]</scope>
    <source>
        <strain evidence="4 5">D2</strain>
    </source>
</reference>
<gene>
    <name evidence="4" type="ORF">ABS311_19300</name>
</gene>
<keyword evidence="4" id="KW-0808">Transferase</keyword>
<dbReference type="NCBIfam" id="TIGR00254">
    <property type="entry name" value="GGDEF"/>
    <property type="match status" value="1"/>
</dbReference>
<dbReference type="Gene3D" id="3.30.70.270">
    <property type="match status" value="1"/>
</dbReference>
<proteinExistence type="predicted"/>
<evidence type="ECO:0000313" key="4">
    <source>
        <dbReference type="EMBL" id="MER2494027.1"/>
    </source>
</evidence>
<dbReference type="SUPFAM" id="SSF55073">
    <property type="entry name" value="Nucleotide cyclase"/>
    <property type="match status" value="1"/>
</dbReference>
<dbReference type="InterPro" id="IPR000160">
    <property type="entry name" value="GGDEF_dom"/>
</dbReference>
<feature type="domain" description="GGDEF" evidence="3">
    <location>
        <begin position="192"/>
        <end position="321"/>
    </location>
</feature>
<evidence type="ECO:0000256" key="1">
    <source>
        <dbReference type="ARBA" id="ARBA00012528"/>
    </source>
</evidence>
<accession>A0ABV1RM57</accession>
<evidence type="ECO:0000259" key="3">
    <source>
        <dbReference type="PROSITE" id="PS50887"/>
    </source>
</evidence>
<dbReference type="PROSITE" id="PS50887">
    <property type="entry name" value="GGDEF"/>
    <property type="match status" value="1"/>
</dbReference>
<dbReference type="InterPro" id="IPR043128">
    <property type="entry name" value="Rev_trsase/Diguanyl_cyclase"/>
</dbReference>
<comment type="catalytic activity">
    <reaction evidence="2">
        <text>2 GTP = 3',3'-c-di-GMP + 2 diphosphate</text>
        <dbReference type="Rhea" id="RHEA:24898"/>
        <dbReference type="ChEBI" id="CHEBI:33019"/>
        <dbReference type="ChEBI" id="CHEBI:37565"/>
        <dbReference type="ChEBI" id="CHEBI:58805"/>
        <dbReference type="EC" id="2.7.7.65"/>
    </reaction>
</comment>
<dbReference type="PANTHER" id="PTHR45138:SF9">
    <property type="entry name" value="DIGUANYLATE CYCLASE DGCM-RELATED"/>
    <property type="match status" value="1"/>
</dbReference>
<organism evidence="4 5">
    <name type="scientific">Catenovulum sediminis</name>
    <dbReference type="NCBI Taxonomy" id="1740262"/>
    <lineage>
        <taxon>Bacteria</taxon>
        <taxon>Pseudomonadati</taxon>
        <taxon>Pseudomonadota</taxon>
        <taxon>Gammaproteobacteria</taxon>
        <taxon>Alteromonadales</taxon>
        <taxon>Alteromonadaceae</taxon>
        <taxon>Catenovulum</taxon>
    </lineage>
</organism>
<dbReference type="SMART" id="SM00267">
    <property type="entry name" value="GGDEF"/>
    <property type="match status" value="1"/>
</dbReference>
<dbReference type="PANTHER" id="PTHR45138">
    <property type="entry name" value="REGULATORY COMPONENTS OF SENSORY TRANSDUCTION SYSTEM"/>
    <property type="match status" value="1"/>
</dbReference>
<evidence type="ECO:0000313" key="5">
    <source>
        <dbReference type="Proteomes" id="UP001467690"/>
    </source>
</evidence>
<dbReference type="CDD" id="cd01949">
    <property type="entry name" value="GGDEF"/>
    <property type="match status" value="1"/>
</dbReference>
<sequence length="340" mass="38984">MNLDPIHLLEQIVDITNVNDRLSLDRMMIHAIHHVASCEEIFIYEAIPYLDTYQFVRSELNEHNNDSLEERDLISVKNVDISLVPELELAFQSRKVAEGDEYKIIPLQSKNKLFGLLEMRGQYNKAYNEKALLGLINIYCNLVVLINEAEKDNLTGLLNRKTLEVRLLDLIKQSANLEVNTPLDRRDTGASRYYWLALVDLDHFKRVNDKYGHTYGDEVLIMIASIMTASFRKEDILFRYGGEEFIVVLNATDKTSATEIYERFRTSVESFKFPEGIAMTVSIGMTHIEVGEPPGLVVEKADKALYYAKENGRNQLADYQQLLTQGLISPIVIKNDIELF</sequence>
<keyword evidence="5" id="KW-1185">Reference proteome</keyword>
<dbReference type="InterPro" id="IPR050469">
    <property type="entry name" value="Diguanylate_Cyclase"/>
</dbReference>
<keyword evidence="4" id="KW-0548">Nucleotidyltransferase</keyword>
<protein>
    <recommendedName>
        <fullName evidence="1">diguanylate cyclase</fullName>
        <ecNumber evidence="1">2.7.7.65</ecNumber>
    </recommendedName>
</protein>
<name>A0ABV1RM57_9ALTE</name>
<dbReference type="Proteomes" id="UP001467690">
    <property type="component" value="Unassembled WGS sequence"/>
</dbReference>
<evidence type="ECO:0000256" key="2">
    <source>
        <dbReference type="ARBA" id="ARBA00034247"/>
    </source>
</evidence>
<dbReference type="GO" id="GO:0052621">
    <property type="term" value="F:diguanylate cyclase activity"/>
    <property type="evidence" value="ECO:0007669"/>
    <property type="project" value="UniProtKB-EC"/>
</dbReference>
<dbReference type="EMBL" id="JBELOE010000280">
    <property type="protein sequence ID" value="MER2494027.1"/>
    <property type="molecule type" value="Genomic_DNA"/>
</dbReference>
<dbReference type="EC" id="2.7.7.65" evidence="1"/>
<dbReference type="InterPro" id="IPR029787">
    <property type="entry name" value="Nucleotide_cyclase"/>
</dbReference>
<dbReference type="RefSeq" id="WP_350403050.1">
    <property type="nucleotide sequence ID" value="NZ_JBELOE010000280.1"/>
</dbReference>
<dbReference type="Pfam" id="PF00990">
    <property type="entry name" value="GGDEF"/>
    <property type="match status" value="1"/>
</dbReference>
<comment type="caution">
    <text evidence="4">The sequence shown here is derived from an EMBL/GenBank/DDBJ whole genome shotgun (WGS) entry which is preliminary data.</text>
</comment>